<name>A0A165QA82_9APHY</name>
<dbReference type="AlphaFoldDB" id="A0A165QA82"/>
<evidence type="ECO:0000313" key="4">
    <source>
        <dbReference type="Proteomes" id="UP000076727"/>
    </source>
</evidence>
<dbReference type="Proteomes" id="UP000076727">
    <property type="component" value="Unassembled WGS sequence"/>
</dbReference>
<feature type="transmembrane region" description="Helical" evidence="1">
    <location>
        <begin position="280"/>
        <end position="304"/>
    </location>
</feature>
<evidence type="ECO:0000313" key="3">
    <source>
        <dbReference type="EMBL" id="KZT69205.1"/>
    </source>
</evidence>
<evidence type="ECO:0000256" key="2">
    <source>
        <dbReference type="SAM" id="SignalP"/>
    </source>
</evidence>
<evidence type="ECO:0000256" key="1">
    <source>
        <dbReference type="SAM" id="Phobius"/>
    </source>
</evidence>
<protein>
    <recommendedName>
        <fullName evidence="5">Integral membrane protein</fullName>
    </recommendedName>
</protein>
<dbReference type="OrthoDB" id="3253026at2759"/>
<gene>
    <name evidence="3" type="ORF">DAEQUDRAFT_765741</name>
</gene>
<feature type="chain" id="PRO_5007864923" description="Integral membrane protein" evidence="2">
    <location>
        <begin position="37"/>
        <end position="573"/>
    </location>
</feature>
<keyword evidence="1" id="KW-0812">Transmembrane</keyword>
<keyword evidence="1" id="KW-1133">Transmembrane helix</keyword>
<feature type="transmembrane region" description="Helical" evidence="1">
    <location>
        <begin position="466"/>
        <end position="486"/>
    </location>
</feature>
<sequence length="573" mass="63272">MLTYALSRFSASRSNVHSILVLALVLSLVVVCPAGAAPVTLEGAISITSGACYADVLIIYNLVSYLISNYVTHASAIPVGADIGRYAQRVTRQDGWLWNLWLSIIALFLPFFALARTTILIAQQIRCKGDGVLAALQHGALLVVVRTKEWEPSEKDEIVYTRLPEGFDSYPDSVQADKDALPLATIVLDAEGEENAYHEADQRHHMLHGIAHPPKGYALAIPMRKGHTECLIRDHLKDTRRLKVHYRPGVMGIVLSVVQIGIGSYNLYTSRSNEIPRWGYAAYSLSVIPYVIMSVMNLLCAAIVDSYACAQLLRTPILEESLRREADEYGEPEYDGTIGTVKHASMPNSSDIGDRGRAGYVAVRMCTGTRSMNGFPQKYLVVDGGQWSRTYQLVSDGDKTAGATGETFVVTADVRAEISLRASRYPSSCHEESKTENIARFTVSALSHNGPPPKVKVQELDAITDLEVTTIACLFLVAMILPHAMIYALTRYHANQSTVAQRAWMMAWLMADQFSACSTLACWVLWKKRQNVIPDWLQKSFYAVLMVAGAGGFVTVVEMYLQDHDYGFQTCSL</sequence>
<keyword evidence="2" id="KW-0732">Signal</keyword>
<proteinExistence type="predicted"/>
<feature type="transmembrane region" description="Helical" evidence="1">
    <location>
        <begin position="249"/>
        <end position="268"/>
    </location>
</feature>
<dbReference type="EMBL" id="KV429060">
    <property type="protein sequence ID" value="KZT69205.1"/>
    <property type="molecule type" value="Genomic_DNA"/>
</dbReference>
<feature type="transmembrane region" description="Helical" evidence="1">
    <location>
        <begin position="96"/>
        <end position="115"/>
    </location>
</feature>
<reference evidence="3 4" key="1">
    <citation type="journal article" date="2016" name="Mol. Biol. Evol.">
        <title>Comparative Genomics of Early-Diverging Mushroom-Forming Fungi Provides Insights into the Origins of Lignocellulose Decay Capabilities.</title>
        <authorList>
            <person name="Nagy L.G."/>
            <person name="Riley R."/>
            <person name="Tritt A."/>
            <person name="Adam C."/>
            <person name="Daum C."/>
            <person name="Floudas D."/>
            <person name="Sun H."/>
            <person name="Yadav J.S."/>
            <person name="Pangilinan J."/>
            <person name="Larsson K.H."/>
            <person name="Matsuura K."/>
            <person name="Barry K."/>
            <person name="Labutti K."/>
            <person name="Kuo R."/>
            <person name="Ohm R.A."/>
            <person name="Bhattacharya S.S."/>
            <person name="Shirouzu T."/>
            <person name="Yoshinaga Y."/>
            <person name="Martin F.M."/>
            <person name="Grigoriev I.V."/>
            <person name="Hibbett D.S."/>
        </authorList>
    </citation>
    <scope>NUCLEOTIDE SEQUENCE [LARGE SCALE GENOMIC DNA]</scope>
    <source>
        <strain evidence="3 4">L-15889</strain>
    </source>
</reference>
<feature type="signal peptide" evidence="2">
    <location>
        <begin position="1"/>
        <end position="36"/>
    </location>
</feature>
<keyword evidence="4" id="KW-1185">Reference proteome</keyword>
<organism evidence="3 4">
    <name type="scientific">Daedalea quercina L-15889</name>
    <dbReference type="NCBI Taxonomy" id="1314783"/>
    <lineage>
        <taxon>Eukaryota</taxon>
        <taxon>Fungi</taxon>
        <taxon>Dikarya</taxon>
        <taxon>Basidiomycota</taxon>
        <taxon>Agaricomycotina</taxon>
        <taxon>Agaricomycetes</taxon>
        <taxon>Polyporales</taxon>
        <taxon>Fomitopsis</taxon>
    </lineage>
</organism>
<feature type="transmembrane region" description="Helical" evidence="1">
    <location>
        <begin position="541"/>
        <end position="561"/>
    </location>
</feature>
<accession>A0A165QA82</accession>
<feature type="transmembrane region" description="Helical" evidence="1">
    <location>
        <begin position="506"/>
        <end position="526"/>
    </location>
</feature>
<keyword evidence="1" id="KW-0472">Membrane</keyword>
<evidence type="ECO:0008006" key="5">
    <source>
        <dbReference type="Google" id="ProtNLM"/>
    </source>
</evidence>